<dbReference type="EMBL" id="CP036276">
    <property type="protein sequence ID" value="QDU42996.1"/>
    <property type="molecule type" value="Genomic_DNA"/>
</dbReference>
<evidence type="ECO:0000313" key="2">
    <source>
        <dbReference type="Proteomes" id="UP000319383"/>
    </source>
</evidence>
<sequence>MQERKGFGMERLRNCFVALFLIIGLVAPQIVKAGDSVKAAISPPDVYEHVRLLRTEIEYVRKYIGRPQEARAEIAVSDAEPREVFFQALTLFRKANRLSFELTRTRAEELLSPNDELKPRHVYEAVDHALQRIRSIKSKLNLKQQFTKQPPDITKTPTDVYRSIVQANRQLNLMLDQQFSPSDVYQQLTLAIAYAERLMEQYPELDSTIPDPPKFEANKMPRDVYQRLQGCYSSVQIIIEQNGKQSLTLGAMSEEELNQVSPSDVYDIASLLVSELAYLHREGPNAPPPHQAYYPGRKFPADCYQRAGILEQQFDRLARQRPAN</sequence>
<dbReference type="AlphaFoldDB" id="A0A517ZKL7"/>
<organism evidence="1 2">
    <name type="scientific">Symmachiella dynata</name>
    <dbReference type="NCBI Taxonomy" id="2527995"/>
    <lineage>
        <taxon>Bacteria</taxon>
        <taxon>Pseudomonadati</taxon>
        <taxon>Planctomycetota</taxon>
        <taxon>Planctomycetia</taxon>
        <taxon>Planctomycetales</taxon>
        <taxon>Planctomycetaceae</taxon>
        <taxon>Symmachiella</taxon>
    </lineage>
</organism>
<evidence type="ECO:0000313" key="1">
    <source>
        <dbReference type="EMBL" id="QDU42996.1"/>
    </source>
</evidence>
<keyword evidence="2" id="KW-1185">Reference proteome</keyword>
<name>A0A517ZKL7_9PLAN</name>
<protein>
    <submittedName>
        <fullName evidence="1">Uncharacterized protein</fullName>
    </submittedName>
</protein>
<dbReference type="RefSeq" id="WP_145374982.1">
    <property type="nucleotide sequence ID" value="NZ_CP036270.1"/>
</dbReference>
<dbReference type="KEGG" id="sdyn:Mal52_14670"/>
<dbReference type="OrthoDB" id="274940at2"/>
<accession>A0A517ZKL7</accession>
<dbReference type="Proteomes" id="UP000319383">
    <property type="component" value="Chromosome"/>
</dbReference>
<reference evidence="1 2" key="1">
    <citation type="submission" date="2019-02" db="EMBL/GenBank/DDBJ databases">
        <title>Deep-cultivation of Planctomycetes and their phenomic and genomic characterization uncovers novel biology.</title>
        <authorList>
            <person name="Wiegand S."/>
            <person name="Jogler M."/>
            <person name="Boedeker C."/>
            <person name="Pinto D."/>
            <person name="Vollmers J."/>
            <person name="Rivas-Marin E."/>
            <person name="Kohn T."/>
            <person name="Peeters S.H."/>
            <person name="Heuer A."/>
            <person name="Rast P."/>
            <person name="Oberbeckmann S."/>
            <person name="Bunk B."/>
            <person name="Jeske O."/>
            <person name="Meyerdierks A."/>
            <person name="Storesund J.E."/>
            <person name="Kallscheuer N."/>
            <person name="Luecker S."/>
            <person name="Lage O.M."/>
            <person name="Pohl T."/>
            <person name="Merkel B.J."/>
            <person name="Hornburger P."/>
            <person name="Mueller R.-W."/>
            <person name="Bruemmer F."/>
            <person name="Labrenz M."/>
            <person name="Spormann A.M."/>
            <person name="Op den Camp H."/>
            <person name="Overmann J."/>
            <person name="Amann R."/>
            <person name="Jetten M.S.M."/>
            <person name="Mascher T."/>
            <person name="Medema M.H."/>
            <person name="Devos D.P."/>
            <person name="Kaster A.-K."/>
            <person name="Ovreas L."/>
            <person name="Rohde M."/>
            <person name="Galperin M.Y."/>
            <person name="Jogler C."/>
        </authorList>
    </citation>
    <scope>NUCLEOTIDE SEQUENCE [LARGE SCALE GENOMIC DNA]</scope>
    <source>
        <strain evidence="1 2">Mal52</strain>
    </source>
</reference>
<proteinExistence type="predicted"/>
<gene>
    <name evidence="1" type="ORF">Mal52_14670</name>
</gene>